<evidence type="ECO:0000313" key="2">
    <source>
        <dbReference type="Proteomes" id="UP000176244"/>
    </source>
</evidence>
<organism evidence="1 2">
    <name type="scientific">Acetobacterium wieringae</name>
    <dbReference type="NCBI Taxonomy" id="52694"/>
    <lineage>
        <taxon>Bacteria</taxon>
        <taxon>Bacillati</taxon>
        <taxon>Bacillota</taxon>
        <taxon>Clostridia</taxon>
        <taxon>Eubacteriales</taxon>
        <taxon>Eubacteriaceae</taxon>
        <taxon>Acetobacterium</taxon>
    </lineage>
</organism>
<proteinExistence type="predicted"/>
<evidence type="ECO:0000313" key="1">
    <source>
        <dbReference type="EMBL" id="OFV69770.1"/>
    </source>
</evidence>
<dbReference type="EMBL" id="LKEU01000037">
    <property type="protein sequence ID" value="OFV69770.1"/>
    <property type="molecule type" value="Genomic_DNA"/>
</dbReference>
<comment type="caution">
    <text evidence="1">The sequence shown here is derived from an EMBL/GenBank/DDBJ whole genome shotgun (WGS) entry which is preliminary data.</text>
</comment>
<sequence>MQDRITLCGDNCTYCPRFNADTEEELKQVAELWHYLGWRDRVVPAAEMKCPGCNPDKQCAYGLIDCTWEHGVRHCLQCVEYPCQKIEAMLTKSRKYKTICQEICNDQEYAVLEKAFFKKHINLSKKDN</sequence>
<dbReference type="Pfam" id="PF12675">
    <property type="entry name" value="DUF3795"/>
    <property type="match status" value="1"/>
</dbReference>
<dbReference type="AlphaFoldDB" id="A0A1F2PED6"/>
<reference evidence="1 2" key="1">
    <citation type="submission" date="2015-09" db="EMBL/GenBank/DDBJ databases">
        <title>Genome sequence of Acetobacterium wieringae DSM 1911.</title>
        <authorList>
            <person name="Poehlein A."/>
            <person name="Bengelsdorf F.R."/>
            <person name="Schiel-Bengelsdorf B."/>
            <person name="Duerre P."/>
            <person name="Daniel R."/>
        </authorList>
    </citation>
    <scope>NUCLEOTIDE SEQUENCE [LARGE SCALE GENOMIC DNA]</scope>
    <source>
        <strain evidence="1 2">DSM 1911</strain>
    </source>
</reference>
<dbReference type="OrthoDB" id="9803966at2"/>
<name>A0A1F2PED6_9FIRM</name>
<protein>
    <recommendedName>
        <fullName evidence="3">DUF3795 domain-containing protein</fullName>
    </recommendedName>
</protein>
<accession>A0A1F2PED6</accession>
<dbReference type="RefSeq" id="WP_070372166.1">
    <property type="nucleotide sequence ID" value="NZ_LKEU01000037.1"/>
</dbReference>
<dbReference type="STRING" id="52694.ACWI_29080"/>
<evidence type="ECO:0008006" key="3">
    <source>
        <dbReference type="Google" id="ProtNLM"/>
    </source>
</evidence>
<gene>
    <name evidence="1" type="ORF">ACWI_29080</name>
</gene>
<dbReference type="InterPro" id="IPR024227">
    <property type="entry name" value="DUF3795"/>
</dbReference>
<dbReference type="Proteomes" id="UP000176244">
    <property type="component" value="Unassembled WGS sequence"/>
</dbReference>